<keyword evidence="3" id="KW-1185">Reference proteome</keyword>
<evidence type="ECO:0000313" key="2">
    <source>
        <dbReference type="EMBL" id="KIM31003.1"/>
    </source>
</evidence>
<sequence>MALGNSGSGADSPVLVVISAVAIAIVFVLVMLLIVLRARHMALQRQEAMRLREQWETQLILRFQEKPQLYEIGLSPSASAAQNPNKQPRTEITNHEWERLMPLFAATTSPEAPTYAVGVLLRLPHRHESPGATDTLSGSELHFGLSTLTAR</sequence>
<protein>
    <submittedName>
        <fullName evidence="2">Uncharacterized protein</fullName>
    </submittedName>
</protein>
<keyword evidence="1" id="KW-0472">Membrane</keyword>
<dbReference type="HOGENOM" id="CLU_1732601_0_0_1"/>
<keyword evidence="1" id="KW-1133">Transmembrane helix</keyword>
<evidence type="ECO:0000256" key="1">
    <source>
        <dbReference type="SAM" id="Phobius"/>
    </source>
</evidence>
<accession>A0A0C2WY31</accession>
<dbReference type="EMBL" id="KN824283">
    <property type="protein sequence ID" value="KIM31003.1"/>
    <property type="molecule type" value="Genomic_DNA"/>
</dbReference>
<evidence type="ECO:0000313" key="3">
    <source>
        <dbReference type="Proteomes" id="UP000054097"/>
    </source>
</evidence>
<reference evidence="2 3" key="1">
    <citation type="submission" date="2014-04" db="EMBL/GenBank/DDBJ databases">
        <authorList>
            <consortium name="DOE Joint Genome Institute"/>
            <person name="Kuo A."/>
            <person name="Zuccaro A."/>
            <person name="Kohler A."/>
            <person name="Nagy L.G."/>
            <person name="Floudas D."/>
            <person name="Copeland A."/>
            <person name="Barry K.W."/>
            <person name="Cichocki N."/>
            <person name="Veneault-Fourrey C."/>
            <person name="LaButti K."/>
            <person name="Lindquist E.A."/>
            <person name="Lipzen A."/>
            <person name="Lundell T."/>
            <person name="Morin E."/>
            <person name="Murat C."/>
            <person name="Sun H."/>
            <person name="Tunlid A."/>
            <person name="Henrissat B."/>
            <person name="Grigoriev I.V."/>
            <person name="Hibbett D.S."/>
            <person name="Martin F."/>
            <person name="Nordberg H.P."/>
            <person name="Cantor M.N."/>
            <person name="Hua S.X."/>
        </authorList>
    </citation>
    <scope>NUCLEOTIDE SEQUENCE [LARGE SCALE GENOMIC DNA]</scope>
    <source>
        <strain evidence="2 3">MAFF 305830</strain>
    </source>
</reference>
<proteinExistence type="predicted"/>
<name>A0A0C2WY31_SERVB</name>
<reference evidence="3" key="2">
    <citation type="submission" date="2015-01" db="EMBL/GenBank/DDBJ databases">
        <title>Evolutionary Origins and Diversification of the Mycorrhizal Mutualists.</title>
        <authorList>
            <consortium name="DOE Joint Genome Institute"/>
            <consortium name="Mycorrhizal Genomics Consortium"/>
            <person name="Kohler A."/>
            <person name="Kuo A."/>
            <person name="Nagy L.G."/>
            <person name="Floudas D."/>
            <person name="Copeland A."/>
            <person name="Barry K.W."/>
            <person name="Cichocki N."/>
            <person name="Veneault-Fourrey C."/>
            <person name="LaButti K."/>
            <person name="Lindquist E.A."/>
            <person name="Lipzen A."/>
            <person name="Lundell T."/>
            <person name="Morin E."/>
            <person name="Murat C."/>
            <person name="Riley R."/>
            <person name="Ohm R."/>
            <person name="Sun H."/>
            <person name="Tunlid A."/>
            <person name="Henrissat B."/>
            <person name="Grigoriev I.V."/>
            <person name="Hibbett D.S."/>
            <person name="Martin F."/>
        </authorList>
    </citation>
    <scope>NUCLEOTIDE SEQUENCE [LARGE SCALE GENOMIC DNA]</scope>
    <source>
        <strain evidence="3">MAFF 305830</strain>
    </source>
</reference>
<dbReference type="AlphaFoldDB" id="A0A0C2WY31"/>
<keyword evidence="1" id="KW-0812">Transmembrane</keyword>
<dbReference type="Proteomes" id="UP000054097">
    <property type="component" value="Unassembled WGS sequence"/>
</dbReference>
<organism evidence="2 3">
    <name type="scientific">Serendipita vermifera MAFF 305830</name>
    <dbReference type="NCBI Taxonomy" id="933852"/>
    <lineage>
        <taxon>Eukaryota</taxon>
        <taxon>Fungi</taxon>
        <taxon>Dikarya</taxon>
        <taxon>Basidiomycota</taxon>
        <taxon>Agaricomycotina</taxon>
        <taxon>Agaricomycetes</taxon>
        <taxon>Sebacinales</taxon>
        <taxon>Serendipitaceae</taxon>
        <taxon>Serendipita</taxon>
    </lineage>
</organism>
<gene>
    <name evidence="2" type="ORF">M408DRAFT_327909</name>
</gene>
<feature type="transmembrane region" description="Helical" evidence="1">
    <location>
        <begin position="12"/>
        <end position="36"/>
    </location>
</feature>